<dbReference type="eggNOG" id="ENOG502ZBTP">
    <property type="taxonomic scope" value="Bacteria"/>
</dbReference>
<evidence type="ECO:0008006" key="5">
    <source>
        <dbReference type="Google" id="ProtNLM"/>
    </source>
</evidence>
<reference evidence="4" key="1">
    <citation type="journal article" date="2011" name="MBio">
        <title>Novel metabolic attributes of the genus Cyanothece, comprising a group of unicellular nitrogen-fixing Cyanobacteria.</title>
        <authorList>
            <person name="Bandyopadhyay A."/>
            <person name="Elvitigala T."/>
            <person name="Welsh E."/>
            <person name="Stockel J."/>
            <person name="Liberton M."/>
            <person name="Min H."/>
            <person name="Sherman L.A."/>
            <person name="Pakrasi H.B."/>
        </authorList>
    </citation>
    <scope>NUCLEOTIDE SEQUENCE [LARGE SCALE GENOMIC DNA]</scope>
    <source>
        <strain evidence="4">PCC 7822</strain>
    </source>
</reference>
<feature type="transmembrane region" description="Helical" evidence="2">
    <location>
        <begin position="37"/>
        <end position="54"/>
    </location>
</feature>
<dbReference type="STRING" id="497965.Cyan7822_3763"/>
<dbReference type="EMBL" id="CP002198">
    <property type="protein sequence ID" value="ADN15699.1"/>
    <property type="molecule type" value="Genomic_DNA"/>
</dbReference>
<feature type="compositionally biased region" description="Basic residues" evidence="1">
    <location>
        <begin position="222"/>
        <end position="235"/>
    </location>
</feature>
<dbReference type="Proteomes" id="UP000008206">
    <property type="component" value="Chromosome"/>
</dbReference>
<dbReference type="OrthoDB" id="459934at2"/>
<keyword evidence="2" id="KW-1133">Transmembrane helix</keyword>
<keyword evidence="4" id="KW-1185">Reference proteome</keyword>
<gene>
    <name evidence="3" type="ordered locus">Cyan7822_3763</name>
</gene>
<evidence type="ECO:0000256" key="1">
    <source>
        <dbReference type="SAM" id="MobiDB-lite"/>
    </source>
</evidence>
<name>E0UI47_GLOV7</name>
<evidence type="ECO:0000313" key="3">
    <source>
        <dbReference type="EMBL" id="ADN15699.1"/>
    </source>
</evidence>
<accession>E0UI47</accession>
<proteinExistence type="predicted"/>
<sequence length="235" mass="27449">MLIPITRPTFEQIIPLIATGPQYAHYWGTWQDFLRRLLISVVALTVTWLGGMLFGDGAMAIKLLLDIIAGLYWLWAPVYWASIRNGKCRRFPYSGFWRGRVLDAFITEELVREEERVDKMGQLVIVENRERRINLAIGDQNGFRATVQAPLRRIHKVIRPGDIALGLVLSRQPDLQTIAKITDIFLPQHNLWVGEYPYLRRDVFTQVSEDLRYESDQPPASYRRRPNNIKRRQQF</sequence>
<organism evidence="3 4">
    <name type="scientific">Gloeothece verrucosa (strain PCC 7822)</name>
    <name type="common">Cyanothece sp. (strain PCC 7822)</name>
    <dbReference type="NCBI Taxonomy" id="497965"/>
    <lineage>
        <taxon>Bacteria</taxon>
        <taxon>Bacillati</taxon>
        <taxon>Cyanobacteriota</taxon>
        <taxon>Cyanophyceae</taxon>
        <taxon>Oscillatoriophycideae</taxon>
        <taxon>Chroococcales</taxon>
        <taxon>Aphanothecaceae</taxon>
        <taxon>Gloeothece</taxon>
        <taxon>Gloeothece verrucosa</taxon>
    </lineage>
</organism>
<dbReference type="AlphaFoldDB" id="E0UI47"/>
<keyword evidence="2" id="KW-0812">Transmembrane</keyword>
<keyword evidence="2" id="KW-0472">Membrane</keyword>
<dbReference type="HOGENOM" id="CLU_101804_0_0_3"/>
<dbReference type="RefSeq" id="WP_013323767.1">
    <property type="nucleotide sequence ID" value="NC_014501.1"/>
</dbReference>
<evidence type="ECO:0000313" key="4">
    <source>
        <dbReference type="Proteomes" id="UP000008206"/>
    </source>
</evidence>
<evidence type="ECO:0000256" key="2">
    <source>
        <dbReference type="SAM" id="Phobius"/>
    </source>
</evidence>
<feature type="region of interest" description="Disordered" evidence="1">
    <location>
        <begin position="215"/>
        <end position="235"/>
    </location>
</feature>
<dbReference type="KEGG" id="cyj:Cyan7822_3763"/>
<protein>
    <recommendedName>
        <fullName evidence="5">Phosphate ABC transporter permease</fullName>
    </recommendedName>
</protein>
<feature type="transmembrane region" description="Helical" evidence="2">
    <location>
        <begin position="60"/>
        <end position="81"/>
    </location>
</feature>